<gene>
    <name evidence="13" type="primary">moeA_5</name>
    <name evidence="13" type="ORF">HDIA_2907</name>
</gene>
<evidence type="ECO:0000256" key="9">
    <source>
        <dbReference type="ARBA" id="ARBA00023150"/>
    </source>
</evidence>
<protein>
    <recommendedName>
        <fullName evidence="11">Molybdopterin molybdenumtransferase</fullName>
        <ecNumber evidence="11">2.10.1.1</ecNumber>
    </recommendedName>
</protein>
<dbReference type="Pfam" id="PF03453">
    <property type="entry name" value="MoeA_N"/>
    <property type="match status" value="1"/>
</dbReference>
<dbReference type="RefSeq" id="WP_099556831.1">
    <property type="nucleotide sequence ID" value="NZ_LT960614.1"/>
</dbReference>
<dbReference type="PANTHER" id="PTHR10192:SF5">
    <property type="entry name" value="GEPHYRIN"/>
    <property type="match status" value="1"/>
</dbReference>
<proteinExistence type="inferred from homology"/>
<dbReference type="SMART" id="SM00852">
    <property type="entry name" value="MoCF_biosynth"/>
    <property type="match status" value="1"/>
</dbReference>
<dbReference type="EMBL" id="LT960614">
    <property type="protein sequence ID" value="SON56448.1"/>
    <property type="molecule type" value="Genomic_DNA"/>
</dbReference>
<dbReference type="Gene3D" id="2.170.190.11">
    <property type="entry name" value="Molybdopterin biosynthesis moea protein, domain 3"/>
    <property type="match status" value="1"/>
</dbReference>
<sequence>MTGAPISGSFSDDCFRQEERLLLHDEAIRLILDRVPPIAASERIPIDQAVGRVMAETVVAQRNVPLTATSAVDGWAFAHADCLRLGGRLPISGRVLAGKAAHGPLTLGTAVRIFTGAAVPDGADTVAMQEDCRQDGEAILVPAGLKPGANRRDAGEDVAAGAIVIAPGTVLRPQELAAIGSLGMAKIAVTRRLRVALLSTGDEIVRPGQPIHPGEVYDANHVMLSNLLAPMDAVVHDLGILPDDAALVHAALEEAARHHDLILTSGGSSRGDGDHIAEALATLGHRHLWHLAIKPGKPLCFGQIGPCLFLGLPGNPVAALVNFLLYGQPLLARLSGHAWRAPTRFPVPAGFSIGTRKTGRREFLRGILTTDADGHLSAQKFSRDGSGLITGLRAADGLIEIPETVHSVTAGEPIAFIPFTEFGLPPRRTALPDDLM</sequence>
<dbReference type="Proteomes" id="UP000223606">
    <property type="component" value="Chromosome 1"/>
</dbReference>
<dbReference type="InterPro" id="IPR036688">
    <property type="entry name" value="MoeA_C_domain_IV_sf"/>
</dbReference>
<keyword evidence="6 11" id="KW-0808">Transferase</keyword>
<dbReference type="GO" id="GO:0006777">
    <property type="term" value="P:Mo-molybdopterin cofactor biosynthetic process"/>
    <property type="evidence" value="ECO:0007669"/>
    <property type="project" value="UniProtKB-UniRule"/>
</dbReference>
<evidence type="ECO:0000256" key="5">
    <source>
        <dbReference type="ARBA" id="ARBA00022505"/>
    </source>
</evidence>
<evidence type="ECO:0000313" key="13">
    <source>
        <dbReference type="EMBL" id="SON56448.1"/>
    </source>
</evidence>
<comment type="pathway">
    <text evidence="3 11">Cofactor biosynthesis; molybdopterin biosynthesis.</text>
</comment>
<evidence type="ECO:0000256" key="7">
    <source>
        <dbReference type="ARBA" id="ARBA00022723"/>
    </source>
</evidence>
<organism evidence="13 14">
    <name type="scientific">Hartmannibacter diazotrophicus</name>
    <dbReference type="NCBI Taxonomy" id="1482074"/>
    <lineage>
        <taxon>Bacteria</taxon>
        <taxon>Pseudomonadati</taxon>
        <taxon>Pseudomonadota</taxon>
        <taxon>Alphaproteobacteria</taxon>
        <taxon>Hyphomicrobiales</taxon>
        <taxon>Pleomorphomonadaceae</taxon>
        <taxon>Hartmannibacter</taxon>
    </lineage>
</organism>
<dbReference type="SUPFAM" id="SSF63867">
    <property type="entry name" value="MoeA C-terminal domain-like"/>
    <property type="match status" value="1"/>
</dbReference>
<evidence type="ECO:0000259" key="12">
    <source>
        <dbReference type="SMART" id="SM00852"/>
    </source>
</evidence>
<dbReference type="NCBIfam" id="NF045515">
    <property type="entry name" value="Glp_gephyrin"/>
    <property type="match status" value="1"/>
</dbReference>
<dbReference type="FunFam" id="3.40.980.10:FF:000004">
    <property type="entry name" value="Molybdopterin molybdenumtransferase"/>
    <property type="match status" value="1"/>
</dbReference>
<evidence type="ECO:0000256" key="4">
    <source>
        <dbReference type="ARBA" id="ARBA00010763"/>
    </source>
</evidence>
<comment type="function">
    <text evidence="2 11">Catalyzes the insertion of molybdate into adenylated molybdopterin with the concomitant release of AMP.</text>
</comment>
<dbReference type="EC" id="2.10.1.1" evidence="11"/>
<evidence type="ECO:0000256" key="8">
    <source>
        <dbReference type="ARBA" id="ARBA00022842"/>
    </source>
</evidence>
<keyword evidence="7 11" id="KW-0479">Metal-binding</keyword>
<keyword evidence="8 11" id="KW-0460">Magnesium</keyword>
<dbReference type="Pfam" id="PF03454">
    <property type="entry name" value="MoeA_C"/>
    <property type="match status" value="1"/>
</dbReference>
<dbReference type="PROSITE" id="PS01079">
    <property type="entry name" value="MOCF_BIOSYNTHESIS_2"/>
    <property type="match status" value="1"/>
</dbReference>
<dbReference type="InterPro" id="IPR005110">
    <property type="entry name" value="MoeA_linker/N"/>
</dbReference>
<dbReference type="AlphaFoldDB" id="A0A2C9D8I6"/>
<dbReference type="NCBIfam" id="TIGR00177">
    <property type="entry name" value="molyb_syn"/>
    <property type="match status" value="1"/>
</dbReference>
<feature type="domain" description="MoaB/Mog" evidence="12">
    <location>
        <begin position="196"/>
        <end position="333"/>
    </location>
</feature>
<evidence type="ECO:0000313" key="14">
    <source>
        <dbReference type="Proteomes" id="UP000223606"/>
    </source>
</evidence>
<evidence type="ECO:0000256" key="2">
    <source>
        <dbReference type="ARBA" id="ARBA00002901"/>
    </source>
</evidence>
<evidence type="ECO:0000256" key="10">
    <source>
        <dbReference type="ARBA" id="ARBA00047317"/>
    </source>
</evidence>
<dbReference type="InterPro" id="IPR005111">
    <property type="entry name" value="MoeA_C_domain_IV"/>
</dbReference>
<comment type="similarity">
    <text evidence="4 11">Belongs to the MoeA family.</text>
</comment>
<keyword evidence="14" id="KW-1185">Reference proteome</keyword>
<evidence type="ECO:0000256" key="3">
    <source>
        <dbReference type="ARBA" id="ARBA00005046"/>
    </source>
</evidence>
<dbReference type="GO" id="GO:0005829">
    <property type="term" value="C:cytosol"/>
    <property type="evidence" value="ECO:0007669"/>
    <property type="project" value="TreeGrafter"/>
</dbReference>
<dbReference type="InterPro" id="IPR036425">
    <property type="entry name" value="MoaB/Mog-like_dom_sf"/>
</dbReference>
<dbReference type="OrthoDB" id="9804758at2"/>
<dbReference type="Gene3D" id="3.40.980.10">
    <property type="entry name" value="MoaB/Mog-like domain"/>
    <property type="match status" value="1"/>
</dbReference>
<dbReference type="SUPFAM" id="SSF53218">
    <property type="entry name" value="Molybdenum cofactor biosynthesis proteins"/>
    <property type="match status" value="1"/>
</dbReference>
<dbReference type="PANTHER" id="PTHR10192">
    <property type="entry name" value="MOLYBDOPTERIN BIOSYNTHESIS PROTEIN"/>
    <property type="match status" value="1"/>
</dbReference>
<dbReference type="InterPro" id="IPR001453">
    <property type="entry name" value="MoaB/Mog_dom"/>
</dbReference>
<dbReference type="Gene3D" id="3.90.105.10">
    <property type="entry name" value="Molybdopterin biosynthesis moea protein, domain 2"/>
    <property type="match status" value="1"/>
</dbReference>
<dbReference type="SUPFAM" id="SSF63882">
    <property type="entry name" value="MoeA N-terminal region -like"/>
    <property type="match status" value="1"/>
</dbReference>
<dbReference type="GO" id="GO:0046872">
    <property type="term" value="F:metal ion binding"/>
    <property type="evidence" value="ECO:0007669"/>
    <property type="project" value="UniProtKB-UniRule"/>
</dbReference>
<name>A0A2C9D8I6_9HYPH</name>
<accession>A0A2C9D8I6</accession>
<dbReference type="GO" id="GO:0061599">
    <property type="term" value="F:molybdopterin molybdotransferase activity"/>
    <property type="evidence" value="ECO:0007669"/>
    <property type="project" value="UniProtKB-UniRule"/>
</dbReference>
<dbReference type="KEGG" id="hdi:HDIA_2907"/>
<dbReference type="Gene3D" id="2.40.340.10">
    <property type="entry name" value="MoeA, C-terminal, domain IV"/>
    <property type="match status" value="1"/>
</dbReference>
<keyword evidence="9 11" id="KW-0501">Molybdenum cofactor biosynthesis</keyword>
<dbReference type="InterPro" id="IPR036135">
    <property type="entry name" value="MoeA_linker/N_sf"/>
</dbReference>
<evidence type="ECO:0000256" key="1">
    <source>
        <dbReference type="ARBA" id="ARBA00001946"/>
    </source>
</evidence>
<keyword evidence="5 11" id="KW-0500">Molybdenum</keyword>
<reference evidence="14" key="1">
    <citation type="submission" date="2017-09" db="EMBL/GenBank/DDBJ databases">
        <title>Genome sequence of Nannocystis excedens DSM 71.</title>
        <authorList>
            <person name="Blom J."/>
        </authorList>
    </citation>
    <scope>NUCLEOTIDE SEQUENCE [LARGE SCALE GENOMIC DNA]</scope>
    <source>
        <strain evidence="14">type strain: E19</strain>
    </source>
</reference>
<dbReference type="Pfam" id="PF00994">
    <property type="entry name" value="MoCF_biosynth"/>
    <property type="match status" value="1"/>
</dbReference>
<evidence type="ECO:0000256" key="11">
    <source>
        <dbReference type="RuleBase" id="RU365090"/>
    </source>
</evidence>
<dbReference type="CDD" id="cd00887">
    <property type="entry name" value="MoeA"/>
    <property type="match status" value="1"/>
</dbReference>
<evidence type="ECO:0000256" key="6">
    <source>
        <dbReference type="ARBA" id="ARBA00022679"/>
    </source>
</evidence>
<comment type="cofactor">
    <cofactor evidence="1 11">
        <name>Mg(2+)</name>
        <dbReference type="ChEBI" id="CHEBI:18420"/>
    </cofactor>
</comment>
<dbReference type="InterPro" id="IPR008284">
    <property type="entry name" value="MoCF_biosynth_CS"/>
</dbReference>
<dbReference type="UniPathway" id="UPA00344"/>
<comment type="catalytic activity">
    <reaction evidence="10">
        <text>adenylyl-molybdopterin + molybdate = Mo-molybdopterin + AMP + H(+)</text>
        <dbReference type="Rhea" id="RHEA:35047"/>
        <dbReference type="ChEBI" id="CHEBI:15378"/>
        <dbReference type="ChEBI" id="CHEBI:36264"/>
        <dbReference type="ChEBI" id="CHEBI:62727"/>
        <dbReference type="ChEBI" id="CHEBI:71302"/>
        <dbReference type="ChEBI" id="CHEBI:456215"/>
        <dbReference type="EC" id="2.10.1.1"/>
    </reaction>
</comment>
<dbReference type="InterPro" id="IPR038987">
    <property type="entry name" value="MoeA-like"/>
</dbReference>